<dbReference type="EMBL" id="QOVW01000034">
    <property type="protein sequence ID" value="RDB36732.1"/>
    <property type="molecule type" value="Genomic_DNA"/>
</dbReference>
<proteinExistence type="predicted"/>
<sequence length="431" mass="50117">MNFASFASPEWVKALQICNIDLGYGIKEGNEIVFKNIFTSSQKYHSLRYLINKQIFMNHCASGSEMRLTPVKLISKILQISEKEAWILLQKELGKWQDFRSPTLISLNKKENVSYKLSNYSDLRVFSECMQNTWYQIRCEILTLIAKELELTKNKNASKQVLDWWKKRGFNLECAFYGIKSFVLLHSPEQLEKLKCVQKLTIEEKYLTGIWKPHAITNKPCLQWISKDYLALFFCWNYLKDSNGNVIEYVTGIRARYTNLQQINQPKEVTLGIKHIPELEGFPASIGYYGLLIPKYLDHQNTSWLQYNGCENFTIILTEGCTDMLAGRHLLKRNDVIWVTSGQIQSAMWKDNLKLIRNCKRLIIAFNNDNKSKLNTGQDLAFKTKKTAEQFGIKNVEIFSIELLENCNDLNDLLKKKKASNSNLEAFINYF</sequence>
<organism evidence="1 2">
    <name type="scientific">Spirobacillus cienkowskii</name>
    <dbReference type="NCBI Taxonomy" id="495820"/>
    <lineage>
        <taxon>Bacteria</taxon>
        <taxon>Pseudomonadati</taxon>
        <taxon>Bdellovibrionota</taxon>
        <taxon>Oligoflexia</taxon>
        <taxon>Silvanigrellales</taxon>
        <taxon>Spirobacillus</taxon>
    </lineage>
</organism>
<protein>
    <recommendedName>
        <fullName evidence="3">Toprim domain-containing protein</fullName>
    </recommendedName>
</protein>
<comment type="caution">
    <text evidence="1">The sequence shown here is derived from an EMBL/GenBank/DDBJ whole genome shotgun (WGS) entry which is preliminary data.</text>
</comment>
<evidence type="ECO:0008006" key="3">
    <source>
        <dbReference type="Google" id="ProtNLM"/>
    </source>
</evidence>
<evidence type="ECO:0000313" key="1">
    <source>
        <dbReference type="EMBL" id="RDB36732.1"/>
    </source>
</evidence>
<dbReference type="Gene3D" id="3.40.1360.10">
    <property type="match status" value="1"/>
</dbReference>
<evidence type="ECO:0000313" key="2">
    <source>
        <dbReference type="Proteomes" id="UP000253934"/>
    </source>
</evidence>
<reference evidence="1" key="1">
    <citation type="submission" date="2018-04" db="EMBL/GenBank/DDBJ databases">
        <title>Draft genome sequence of the Candidatus Spirobacillus cienkowskii, a pathogen of freshwater Daphnia species, reconstructed from hemolymph metagenomic reads.</title>
        <authorList>
            <person name="Bresciani L."/>
            <person name="Lemos L.N."/>
            <person name="Wale N."/>
            <person name="Lin J.Y."/>
            <person name="Fernandes G.R."/>
            <person name="Duffy M.A."/>
            <person name="Rodrigues J.M."/>
        </authorList>
    </citation>
    <scope>NUCLEOTIDE SEQUENCE [LARGE SCALE GENOMIC DNA]</scope>
    <source>
        <strain evidence="1">Binning01</strain>
    </source>
</reference>
<accession>A0A369KT02</accession>
<name>A0A369KT02_9BACT</name>
<keyword evidence="2" id="KW-1185">Reference proteome</keyword>
<dbReference type="Proteomes" id="UP000253934">
    <property type="component" value="Unassembled WGS sequence"/>
</dbReference>
<gene>
    <name evidence="1" type="ORF">DCC88_03590</name>
</gene>
<dbReference type="AlphaFoldDB" id="A0A369KT02"/>